<sequence>MVTSTLFLTIFIGALVSGWHCALMCGGIAAGVERLKSSADAVPLRKISRLTMVFEQLTMHLGRICTYVTLGAFAGLVGVPIWQQGWLPIQRLLFALAALIFVFQAYRILAQSKGGSSPWELWLNAKTASLWAKLARYISDKSSPKSHFLTGMVWGLVPCGLIYSVLPIAFLSGDPASGAWLMLAFGLGTLPNLLLISGFSARLAGWGHQTWARYLAAALMLSTGLFGLYRAFTLPNDLLRGGFCIASTLNYNSYLVG</sequence>
<keyword evidence="1" id="KW-1133">Transmembrane helix</keyword>
<feature type="transmembrane region" description="Helical" evidence="1">
    <location>
        <begin position="211"/>
        <end position="232"/>
    </location>
</feature>
<feature type="transmembrane region" description="Helical" evidence="1">
    <location>
        <begin position="148"/>
        <end position="172"/>
    </location>
</feature>
<feature type="transmembrane region" description="Helical" evidence="1">
    <location>
        <begin position="6"/>
        <end position="30"/>
    </location>
</feature>
<feature type="transmembrane region" description="Helical" evidence="1">
    <location>
        <begin position="178"/>
        <end position="199"/>
    </location>
</feature>
<dbReference type="OrthoDB" id="9798690at2"/>
<proteinExistence type="predicted"/>
<feature type="transmembrane region" description="Helical" evidence="1">
    <location>
        <begin position="89"/>
        <end position="109"/>
    </location>
</feature>
<keyword evidence="4" id="KW-1185">Reference proteome</keyword>
<reference evidence="3 4" key="1">
    <citation type="submission" date="2017-06" db="EMBL/GenBank/DDBJ databases">
        <authorList>
            <person name="Kim H.J."/>
            <person name="Triplett B.A."/>
        </authorList>
    </citation>
    <scope>NUCLEOTIDE SEQUENCE [LARGE SCALE GENOMIC DNA]</scope>
    <source>
        <strain evidence="3 4">MWH-VicM1</strain>
    </source>
</reference>
<organism evidence="3 4">
    <name type="scientific">Polynucleobacter victoriensis</name>
    <dbReference type="NCBI Taxonomy" id="2049319"/>
    <lineage>
        <taxon>Bacteria</taxon>
        <taxon>Pseudomonadati</taxon>
        <taxon>Pseudomonadota</taxon>
        <taxon>Betaproteobacteria</taxon>
        <taxon>Burkholderiales</taxon>
        <taxon>Burkholderiaceae</taxon>
        <taxon>Polynucleobacter</taxon>
    </lineage>
</organism>
<gene>
    <name evidence="3" type="ORF">SAMN06295916_0206</name>
</gene>
<dbReference type="EMBL" id="FYEX01000001">
    <property type="protein sequence ID" value="SNC60098.1"/>
    <property type="molecule type" value="Genomic_DNA"/>
</dbReference>
<keyword evidence="1" id="KW-0472">Membrane</keyword>
<accession>A0A212T221</accession>
<evidence type="ECO:0000313" key="3">
    <source>
        <dbReference type="EMBL" id="SNC60098.1"/>
    </source>
</evidence>
<evidence type="ECO:0000313" key="4">
    <source>
        <dbReference type="Proteomes" id="UP000197215"/>
    </source>
</evidence>
<feature type="domain" description="Urease accessory protein UreH-like transmembrane" evidence="2">
    <location>
        <begin position="10"/>
        <end position="224"/>
    </location>
</feature>
<dbReference type="Proteomes" id="UP000197215">
    <property type="component" value="Unassembled WGS sequence"/>
</dbReference>
<evidence type="ECO:0000256" key="1">
    <source>
        <dbReference type="SAM" id="Phobius"/>
    </source>
</evidence>
<dbReference type="PANTHER" id="PTHR42208:SF1">
    <property type="entry name" value="HEAVY METAL TRANSPORTER"/>
    <property type="match status" value="1"/>
</dbReference>
<dbReference type="PANTHER" id="PTHR42208">
    <property type="entry name" value="HEAVY METAL TRANSPORTER-RELATED"/>
    <property type="match status" value="1"/>
</dbReference>
<name>A0A212T221_9BURK</name>
<keyword evidence="1" id="KW-0812">Transmembrane</keyword>
<protein>
    <recommendedName>
        <fullName evidence="2">Urease accessory protein UreH-like transmembrane domain-containing protein</fullName>
    </recommendedName>
</protein>
<dbReference type="Pfam" id="PF13386">
    <property type="entry name" value="DsbD_2"/>
    <property type="match status" value="1"/>
</dbReference>
<dbReference type="InterPro" id="IPR039447">
    <property type="entry name" value="UreH-like_TM_dom"/>
</dbReference>
<dbReference type="RefSeq" id="WP_088812062.1">
    <property type="nucleotide sequence ID" value="NZ_FYEX01000001.1"/>
</dbReference>
<dbReference type="AlphaFoldDB" id="A0A212T221"/>
<evidence type="ECO:0000259" key="2">
    <source>
        <dbReference type="Pfam" id="PF13386"/>
    </source>
</evidence>
<feature type="transmembrane region" description="Helical" evidence="1">
    <location>
        <begin position="64"/>
        <end position="83"/>
    </location>
</feature>